<feature type="modified residue" description="4-aspartylphosphate" evidence="10">
    <location>
        <position position="64"/>
    </location>
</feature>
<dbReference type="Gene3D" id="3.40.50.2300">
    <property type="match status" value="1"/>
</dbReference>
<reference evidence="12 13" key="1">
    <citation type="submission" date="2020-12" db="EMBL/GenBank/DDBJ databases">
        <title>Microbacterium sp. HY060.</title>
        <authorList>
            <person name="Zhou J."/>
        </authorList>
    </citation>
    <scope>NUCLEOTIDE SEQUENCE [LARGE SCALE GENOMIC DNA]</scope>
    <source>
        <strain evidence="12 13">HY60</strain>
    </source>
</reference>
<dbReference type="InterPro" id="IPR011006">
    <property type="entry name" value="CheY-like_superfamily"/>
</dbReference>
<evidence type="ECO:0000256" key="4">
    <source>
        <dbReference type="ARBA" id="ARBA00023012"/>
    </source>
</evidence>
<evidence type="ECO:0000313" key="12">
    <source>
        <dbReference type="EMBL" id="QPZ39244.1"/>
    </source>
</evidence>
<keyword evidence="7 9" id="KW-0010">Activator</keyword>
<evidence type="ECO:0000256" key="3">
    <source>
        <dbReference type="ARBA" id="ARBA00022553"/>
    </source>
</evidence>
<dbReference type="InterPro" id="IPR051271">
    <property type="entry name" value="2C-system_Tx_regulators"/>
</dbReference>
<gene>
    <name evidence="12" type="ORF">HCR76_04050</name>
</gene>
<evidence type="ECO:0000256" key="5">
    <source>
        <dbReference type="ARBA" id="ARBA00023015"/>
    </source>
</evidence>
<dbReference type="PIRSF" id="PIRSF006171">
    <property type="entry name" value="RR_citrat_malat"/>
    <property type="match status" value="1"/>
</dbReference>
<evidence type="ECO:0000256" key="6">
    <source>
        <dbReference type="ARBA" id="ARBA00023125"/>
    </source>
</evidence>
<dbReference type="SMART" id="SM00448">
    <property type="entry name" value="REC"/>
    <property type="match status" value="1"/>
</dbReference>
<organism evidence="12 13">
    <name type="scientific">Paramicrobacterium chengjingii</name>
    <dbReference type="NCBI Taxonomy" id="2769067"/>
    <lineage>
        <taxon>Bacteria</taxon>
        <taxon>Bacillati</taxon>
        <taxon>Actinomycetota</taxon>
        <taxon>Actinomycetes</taxon>
        <taxon>Micrococcales</taxon>
        <taxon>Microbacteriaceae</taxon>
        <taxon>Paramicrobacterium</taxon>
    </lineage>
</organism>
<sequence length="234" mass="25771">MNADRELRVLVVDDEPVTAEAHADYVRRVPGYTVDAVVLTGADALARLDAAAQNGSPVDLVLLDMNLTDIHGLDVAHRIRQRGHSADILAITAVRDLQIVKAALSTGVAQYLIKPFTFPTFREKLENHRMFQLNLSDTGALATQSSIDNALSALRTVAPGKLPKGMIDETYTSVSAALRESKMSLSATELGDRLDLSRVTARRYLEYLVEMKQAAKSPRHGTPGRPEYEYRWLS</sequence>
<dbReference type="Proteomes" id="UP000662814">
    <property type="component" value="Chromosome"/>
</dbReference>
<evidence type="ECO:0000256" key="8">
    <source>
        <dbReference type="ARBA" id="ARBA00023163"/>
    </source>
</evidence>
<keyword evidence="2 9" id="KW-0963">Cytoplasm</keyword>
<evidence type="ECO:0000313" key="13">
    <source>
        <dbReference type="Proteomes" id="UP000662814"/>
    </source>
</evidence>
<dbReference type="InterPro" id="IPR036390">
    <property type="entry name" value="WH_DNA-bd_sf"/>
</dbReference>
<evidence type="ECO:0000256" key="10">
    <source>
        <dbReference type="PROSITE-ProRule" id="PRU00169"/>
    </source>
</evidence>
<dbReference type="PANTHER" id="PTHR45526">
    <property type="entry name" value="TRANSCRIPTIONAL REGULATORY PROTEIN DPIA"/>
    <property type="match status" value="1"/>
</dbReference>
<dbReference type="EMBL" id="CP061169">
    <property type="protein sequence ID" value="QPZ39244.1"/>
    <property type="molecule type" value="Genomic_DNA"/>
</dbReference>
<comment type="subcellular location">
    <subcellularLocation>
        <location evidence="1 9">Cytoplasm</location>
    </subcellularLocation>
</comment>
<evidence type="ECO:0000259" key="11">
    <source>
        <dbReference type="PROSITE" id="PS50110"/>
    </source>
</evidence>
<keyword evidence="8 9" id="KW-0804">Transcription</keyword>
<evidence type="ECO:0000256" key="9">
    <source>
        <dbReference type="PIRNR" id="PIRNR006171"/>
    </source>
</evidence>
<dbReference type="RefSeq" id="WP_166988454.1">
    <property type="nucleotide sequence ID" value="NZ_CP061169.1"/>
</dbReference>
<proteinExistence type="predicted"/>
<evidence type="ECO:0000256" key="2">
    <source>
        <dbReference type="ARBA" id="ARBA00022490"/>
    </source>
</evidence>
<keyword evidence="5 9" id="KW-0805">Transcription regulation</keyword>
<dbReference type="InterPro" id="IPR001789">
    <property type="entry name" value="Sig_transdc_resp-reg_receiver"/>
</dbReference>
<feature type="domain" description="Response regulatory" evidence="11">
    <location>
        <begin position="8"/>
        <end position="129"/>
    </location>
</feature>
<name>A0ABX6YKX1_9MICO</name>
<keyword evidence="4 9" id="KW-0902">Two-component regulatory system</keyword>
<keyword evidence="6 9" id="KW-0238">DNA-binding</keyword>
<keyword evidence="3 10" id="KW-0597">Phosphoprotein</keyword>
<dbReference type="PROSITE" id="PS50110">
    <property type="entry name" value="RESPONSE_REGULATORY"/>
    <property type="match status" value="1"/>
</dbReference>
<keyword evidence="13" id="KW-1185">Reference proteome</keyword>
<accession>A0ABX6YKX1</accession>
<evidence type="ECO:0000256" key="1">
    <source>
        <dbReference type="ARBA" id="ARBA00004496"/>
    </source>
</evidence>
<dbReference type="InterPro" id="IPR024187">
    <property type="entry name" value="Sig_transdc_resp-reg_cit/mal"/>
</dbReference>
<dbReference type="Pfam" id="PF00072">
    <property type="entry name" value="Response_reg"/>
    <property type="match status" value="1"/>
</dbReference>
<dbReference type="SUPFAM" id="SSF52172">
    <property type="entry name" value="CheY-like"/>
    <property type="match status" value="1"/>
</dbReference>
<dbReference type="SUPFAM" id="SSF46785">
    <property type="entry name" value="Winged helix' DNA-binding domain"/>
    <property type="match status" value="1"/>
</dbReference>
<dbReference type="PANTHER" id="PTHR45526:SF1">
    <property type="entry name" value="TRANSCRIPTIONAL REGULATORY PROTEIN DCUR-RELATED"/>
    <property type="match status" value="1"/>
</dbReference>
<evidence type="ECO:0000256" key="7">
    <source>
        <dbReference type="ARBA" id="ARBA00023159"/>
    </source>
</evidence>
<protein>
    <recommendedName>
        <fullName evidence="9">Transcriptional regulatory protein</fullName>
    </recommendedName>
</protein>